<dbReference type="HOGENOM" id="CLU_1766912_0_0_7"/>
<dbReference type="KEGG" id="sur:STAUR_7719"/>
<evidence type="ECO:0000313" key="1">
    <source>
        <dbReference type="EMBL" id="ADO75474.1"/>
    </source>
</evidence>
<gene>
    <name evidence="1" type="ordered locus">STAUR_7719</name>
</gene>
<keyword evidence="2" id="KW-1185">Reference proteome</keyword>
<dbReference type="AlphaFoldDB" id="E3FKA5"/>
<proteinExistence type="predicted"/>
<name>E3FKA5_STIAD</name>
<dbReference type="EMBL" id="CP002271">
    <property type="protein sequence ID" value="ADO75474.1"/>
    <property type="molecule type" value="Genomic_DNA"/>
</dbReference>
<accession>E3FKA5</accession>
<protein>
    <submittedName>
        <fullName evidence="1">Uncharacterized protein</fullName>
    </submittedName>
</protein>
<dbReference type="Proteomes" id="UP000001351">
    <property type="component" value="Chromosome"/>
</dbReference>
<sequence length="147" mass="16899">MEHRRYHRLGRRLHHTMGSSKCSSAFAGSSHRPACTRPVWSMMPLGLWSDEPKDIASARRVFEAEIRPNILELDEVIERVEEAMEDAREDDEDEDDGEGVCIQCGDGDDDRKWARYGDEDCEDNDCHGCGDAYPATMRKPLCRDCYW</sequence>
<organism evidence="1 2">
    <name type="scientific">Stigmatella aurantiaca (strain DW4/3-1)</name>
    <dbReference type="NCBI Taxonomy" id="378806"/>
    <lineage>
        <taxon>Bacteria</taxon>
        <taxon>Pseudomonadati</taxon>
        <taxon>Myxococcota</taxon>
        <taxon>Myxococcia</taxon>
        <taxon>Myxococcales</taxon>
        <taxon>Cystobacterineae</taxon>
        <taxon>Archangiaceae</taxon>
        <taxon>Stigmatella</taxon>
    </lineage>
</organism>
<evidence type="ECO:0000313" key="2">
    <source>
        <dbReference type="Proteomes" id="UP000001351"/>
    </source>
</evidence>
<reference evidence="1 2" key="1">
    <citation type="journal article" date="2011" name="Mol. Biol. Evol.">
        <title>Comparative genomic analysis of fruiting body formation in Myxococcales.</title>
        <authorList>
            <person name="Huntley S."/>
            <person name="Hamann N."/>
            <person name="Wegener-Feldbrugge S."/>
            <person name="Treuner-Lange A."/>
            <person name="Kube M."/>
            <person name="Reinhardt R."/>
            <person name="Klages S."/>
            <person name="Muller R."/>
            <person name="Ronning C.M."/>
            <person name="Nierman W.C."/>
            <person name="Sogaard-Andersen L."/>
        </authorList>
    </citation>
    <scope>NUCLEOTIDE SEQUENCE [LARGE SCALE GENOMIC DNA]</scope>
    <source>
        <strain evidence="1 2">DW4/3-1</strain>
    </source>
</reference>